<dbReference type="PANTHER" id="PTHR43179">
    <property type="entry name" value="RHAMNOSYLTRANSFERASE WBBL"/>
    <property type="match status" value="1"/>
</dbReference>
<keyword evidence="2" id="KW-0328">Glycosyltransferase</keyword>
<feature type="transmembrane region" description="Helical" evidence="4">
    <location>
        <begin position="360"/>
        <end position="381"/>
    </location>
</feature>
<evidence type="ECO:0000259" key="5">
    <source>
        <dbReference type="Pfam" id="PF00535"/>
    </source>
</evidence>
<feature type="domain" description="Glycosyltransferase 2-like" evidence="5">
    <location>
        <begin position="71"/>
        <end position="200"/>
    </location>
</feature>
<dbReference type="CDD" id="cd00761">
    <property type="entry name" value="Glyco_tranf_GTA_type"/>
    <property type="match status" value="1"/>
</dbReference>
<dbReference type="Proteomes" id="UP000265955">
    <property type="component" value="Unassembled WGS sequence"/>
</dbReference>
<dbReference type="Pfam" id="PF00535">
    <property type="entry name" value="Glycos_transf_2"/>
    <property type="match status" value="1"/>
</dbReference>
<dbReference type="AlphaFoldDB" id="A0A3A3FSA0"/>
<reference evidence="7" key="1">
    <citation type="submission" date="2018-09" db="EMBL/GenBank/DDBJ databases">
        <authorList>
            <person name="Zhu H."/>
        </authorList>
    </citation>
    <scope>NUCLEOTIDE SEQUENCE [LARGE SCALE GENOMIC DNA]</scope>
    <source>
        <strain evidence="7">K1R23-30</strain>
    </source>
</reference>
<sequence length="391" mass="43417">MCPRHSLPRFSRIVSMTKIIAFNKHRKVIAADHSALTAQAGVVMRRRNTSAATPIGLGTHHAGRAVAIAASIVVPTRGRPQLLNRCLASLALQSFDSERFEIIVVDDGPSEQTRDVVSGWAAHSGEKGGPLVTYIPSMGPHGPAAARNHGWRAARGAIVAFTDDDTIARADWLRNGIQAFADDVHAVCGRVIMPLEGTPTDYELDAKNLETAEFVTANCFCRRKVLEDLGGFDEQFRFAWREDSDLHFRLLDYHANIVREPNAVMMHPVRPAGWGVSLRQVKKVQFDALLYKKHPKLYRRKIRARPRWDFYLTVVALTTMLLSLLGGAAGLGVLSGLIWIFMTGRFCFQRLQKTSKAPGHILEMVVTSMLIPPMAVFWRAVGAVRYKVGFL</sequence>
<keyword evidence="4" id="KW-1133">Transmembrane helix</keyword>
<name>A0A3A3FSA0_9BURK</name>
<gene>
    <name evidence="6" type="ORF">D3871_11660</name>
</gene>
<comment type="similarity">
    <text evidence="1">Belongs to the glycosyltransferase 2 family.</text>
</comment>
<dbReference type="EMBL" id="QYUO01000001">
    <property type="protein sequence ID" value="RJF99097.1"/>
    <property type="molecule type" value="Genomic_DNA"/>
</dbReference>
<comment type="caution">
    <text evidence="6">The sequence shown here is derived from an EMBL/GenBank/DDBJ whole genome shotgun (WGS) entry which is preliminary data.</text>
</comment>
<organism evidence="6 7">
    <name type="scientific">Noviherbaspirillum saxi</name>
    <dbReference type="NCBI Taxonomy" id="2320863"/>
    <lineage>
        <taxon>Bacteria</taxon>
        <taxon>Pseudomonadati</taxon>
        <taxon>Pseudomonadota</taxon>
        <taxon>Betaproteobacteria</taxon>
        <taxon>Burkholderiales</taxon>
        <taxon>Oxalobacteraceae</taxon>
        <taxon>Noviherbaspirillum</taxon>
    </lineage>
</organism>
<dbReference type="GO" id="GO:0016757">
    <property type="term" value="F:glycosyltransferase activity"/>
    <property type="evidence" value="ECO:0007669"/>
    <property type="project" value="UniProtKB-KW"/>
</dbReference>
<feature type="transmembrane region" description="Helical" evidence="4">
    <location>
        <begin position="308"/>
        <end position="325"/>
    </location>
</feature>
<protein>
    <submittedName>
        <fullName evidence="6">Glycosyltransferase</fullName>
    </submittedName>
</protein>
<evidence type="ECO:0000313" key="7">
    <source>
        <dbReference type="Proteomes" id="UP000265955"/>
    </source>
</evidence>
<keyword evidence="4" id="KW-0472">Membrane</keyword>
<dbReference type="SUPFAM" id="SSF53448">
    <property type="entry name" value="Nucleotide-diphospho-sugar transferases"/>
    <property type="match status" value="1"/>
</dbReference>
<evidence type="ECO:0000256" key="2">
    <source>
        <dbReference type="ARBA" id="ARBA00022676"/>
    </source>
</evidence>
<proteinExistence type="inferred from homology"/>
<dbReference type="InterPro" id="IPR029044">
    <property type="entry name" value="Nucleotide-diphossugar_trans"/>
</dbReference>
<keyword evidence="4" id="KW-0812">Transmembrane</keyword>
<keyword evidence="3 6" id="KW-0808">Transferase</keyword>
<dbReference type="InterPro" id="IPR001173">
    <property type="entry name" value="Glyco_trans_2-like"/>
</dbReference>
<dbReference type="PANTHER" id="PTHR43179:SF12">
    <property type="entry name" value="GALACTOFURANOSYLTRANSFERASE GLFT2"/>
    <property type="match status" value="1"/>
</dbReference>
<keyword evidence="7" id="KW-1185">Reference proteome</keyword>
<accession>A0A3A3FSA0</accession>
<dbReference type="Gene3D" id="3.90.550.10">
    <property type="entry name" value="Spore Coat Polysaccharide Biosynthesis Protein SpsA, Chain A"/>
    <property type="match status" value="1"/>
</dbReference>
<evidence type="ECO:0000256" key="3">
    <source>
        <dbReference type="ARBA" id="ARBA00022679"/>
    </source>
</evidence>
<evidence type="ECO:0000256" key="4">
    <source>
        <dbReference type="SAM" id="Phobius"/>
    </source>
</evidence>
<dbReference type="OrthoDB" id="9781367at2"/>
<evidence type="ECO:0000313" key="6">
    <source>
        <dbReference type="EMBL" id="RJF99097.1"/>
    </source>
</evidence>
<evidence type="ECO:0000256" key="1">
    <source>
        <dbReference type="ARBA" id="ARBA00006739"/>
    </source>
</evidence>